<comment type="similarity">
    <text evidence="1">Belongs to the ROK (NagC/XylR) family.</text>
</comment>
<dbReference type="Gene3D" id="3.30.420.40">
    <property type="match status" value="2"/>
</dbReference>
<dbReference type="Pfam" id="PF00480">
    <property type="entry name" value="ROK"/>
    <property type="match status" value="1"/>
</dbReference>
<proteinExistence type="inferred from homology"/>
<gene>
    <name evidence="2" type="ORF">ACFQFF_33500</name>
</gene>
<dbReference type="InterPro" id="IPR036388">
    <property type="entry name" value="WH-like_DNA-bd_sf"/>
</dbReference>
<evidence type="ECO:0000313" key="3">
    <source>
        <dbReference type="Proteomes" id="UP001596321"/>
    </source>
</evidence>
<dbReference type="SUPFAM" id="SSF53067">
    <property type="entry name" value="Actin-like ATPase domain"/>
    <property type="match status" value="1"/>
</dbReference>
<name>A0ABW1Y7L4_STRPL</name>
<protein>
    <submittedName>
        <fullName evidence="2">ROK family protein</fullName>
    </submittedName>
</protein>
<dbReference type="RefSeq" id="WP_019327764.1">
    <property type="nucleotide sequence ID" value="NZ_BMUJ01000010.1"/>
</dbReference>
<sequence>MRTQAESWLPLSPGERSVAIEVLVHGPLSRTEIARRLDLSPGSLTRLTKPLIQEGLLVEVEEAGATEGRQGRPSQPLDVVADSRHFLGFKITDDTVYGVLTTLRSEIVARLDRSLAARDPGEVADVLAGMTRELSRGRPRPAGLGIGVGGLVEGRSVVGESPFLGWRGVPLAALVEERTGLPVVVENDTAAFVEAETWFGAGRGLDRFVVLTIGAGLGYGLVLGGRRVPYSGDEDRGFGRHWILDPYGPLTPDGRRGSAVSLLTIPNIRYQVRAATGRDVGYEEILASAAAGEPMPARVVGEAARALGILVAQIANFVMPQKILLAGEGVGLMKVAGDVVENTIRDNRHPRAAPVVLETRVSDFHDWARGAAVLAIQVLVLGAAQV</sequence>
<keyword evidence="3" id="KW-1185">Reference proteome</keyword>
<dbReference type="Proteomes" id="UP001596321">
    <property type="component" value="Unassembled WGS sequence"/>
</dbReference>
<dbReference type="PANTHER" id="PTHR18964">
    <property type="entry name" value="ROK (REPRESSOR, ORF, KINASE) FAMILY"/>
    <property type="match status" value="1"/>
</dbReference>
<dbReference type="SUPFAM" id="SSF46785">
    <property type="entry name" value="Winged helix' DNA-binding domain"/>
    <property type="match status" value="1"/>
</dbReference>
<dbReference type="Pfam" id="PF13412">
    <property type="entry name" value="HTH_24"/>
    <property type="match status" value="1"/>
</dbReference>
<dbReference type="PANTHER" id="PTHR18964:SF149">
    <property type="entry name" value="BIFUNCTIONAL UDP-N-ACETYLGLUCOSAMINE 2-EPIMERASE_N-ACETYLMANNOSAMINE KINASE"/>
    <property type="match status" value="1"/>
</dbReference>
<dbReference type="InterPro" id="IPR043129">
    <property type="entry name" value="ATPase_NBD"/>
</dbReference>
<organism evidence="2 3">
    <name type="scientific">Streptomyces plicatus</name>
    <dbReference type="NCBI Taxonomy" id="1922"/>
    <lineage>
        <taxon>Bacteria</taxon>
        <taxon>Bacillati</taxon>
        <taxon>Actinomycetota</taxon>
        <taxon>Actinomycetes</taxon>
        <taxon>Kitasatosporales</taxon>
        <taxon>Streptomycetaceae</taxon>
        <taxon>Streptomyces</taxon>
        <taxon>Streptomyces rochei group</taxon>
    </lineage>
</organism>
<dbReference type="EMBL" id="JBHSUW010000001">
    <property type="protein sequence ID" value="MFC6506235.1"/>
    <property type="molecule type" value="Genomic_DNA"/>
</dbReference>
<dbReference type="Gene3D" id="1.10.10.10">
    <property type="entry name" value="Winged helix-like DNA-binding domain superfamily/Winged helix DNA-binding domain"/>
    <property type="match status" value="1"/>
</dbReference>
<reference evidence="3" key="1">
    <citation type="journal article" date="2019" name="Int. J. Syst. Evol. Microbiol.">
        <title>The Global Catalogue of Microorganisms (GCM) 10K type strain sequencing project: providing services to taxonomists for standard genome sequencing and annotation.</title>
        <authorList>
            <consortium name="The Broad Institute Genomics Platform"/>
            <consortium name="The Broad Institute Genome Sequencing Center for Infectious Disease"/>
            <person name="Wu L."/>
            <person name="Ma J."/>
        </authorList>
    </citation>
    <scope>NUCLEOTIDE SEQUENCE [LARGE SCALE GENOMIC DNA]</scope>
    <source>
        <strain evidence="3">JCM 4504</strain>
    </source>
</reference>
<evidence type="ECO:0000256" key="1">
    <source>
        <dbReference type="ARBA" id="ARBA00006479"/>
    </source>
</evidence>
<dbReference type="InterPro" id="IPR000600">
    <property type="entry name" value="ROK"/>
</dbReference>
<comment type="caution">
    <text evidence="2">The sequence shown here is derived from an EMBL/GenBank/DDBJ whole genome shotgun (WGS) entry which is preliminary data.</text>
</comment>
<dbReference type="InterPro" id="IPR036390">
    <property type="entry name" value="WH_DNA-bd_sf"/>
</dbReference>
<accession>A0ABW1Y7L4</accession>
<evidence type="ECO:0000313" key="2">
    <source>
        <dbReference type="EMBL" id="MFC6506235.1"/>
    </source>
</evidence>